<reference evidence="2 3" key="1">
    <citation type="submission" date="2019-07" db="EMBL/GenBank/DDBJ databases">
        <title>Genomics analysis of Aphanomyces spp. identifies a new class of oomycete effector associated with host adaptation.</title>
        <authorList>
            <person name="Gaulin E."/>
        </authorList>
    </citation>
    <scope>NUCLEOTIDE SEQUENCE [LARGE SCALE GENOMIC DNA]</scope>
    <source>
        <strain evidence="2 3">ATCC 201684</strain>
    </source>
</reference>
<dbReference type="Proteomes" id="UP000481153">
    <property type="component" value="Unassembled WGS sequence"/>
</dbReference>
<dbReference type="VEuPathDB" id="FungiDB:AeMF1_011338"/>
<feature type="compositionally biased region" description="Polar residues" evidence="1">
    <location>
        <begin position="212"/>
        <end position="221"/>
    </location>
</feature>
<gene>
    <name evidence="2" type="ORF">Ae201684_003084</name>
</gene>
<protein>
    <submittedName>
        <fullName evidence="2">Uncharacterized protein</fullName>
    </submittedName>
</protein>
<feature type="region of interest" description="Disordered" evidence="1">
    <location>
        <begin position="168"/>
        <end position="269"/>
    </location>
</feature>
<keyword evidence="3" id="KW-1185">Reference proteome</keyword>
<dbReference type="EMBL" id="VJMJ01000034">
    <property type="protein sequence ID" value="KAF0741896.1"/>
    <property type="molecule type" value="Genomic_DNA"/>
</dbReference>
<accession>A0A6G0XNC8</accession>
<sequence length="379" mass="42201">MQDQARGGGGDRVLERCNMAVVSTWHTDDLMSLVYQSSSSDTEMHVRLPYATALFRPRHQPDSPPCQLTVDFGMTHTVLHMDMMISAQCVDIFVGRRTANGKLRFSPVDTAFGMAGKHSPERVFIECPTSEAFQAISAVSFKFSELIDDVDSFCLEDLRLVLVRPKQRLPVAPPPTPQSVREARGQSMQAPMPNRKGVPTNPPNYPSRKPSFHSSHPADNQTIHDRHSPSNQSNKPIEMLSSRSMPVVPSAPPSMEAPERAATAPSLTESDEPMAAMISIVNMQKKMLEDMEKRISLSVEVNVNAILERVQKSEDVLLDLDSRLDGIQQDKDIVFSGILHRLNKLETNFGELKKAQDDATKAVQVALDKVQEGLTRWKF</sequence>
<evidence type="ECO:0000313" key="3">
    <source>
        <dbReference type="Proteomes" id="UP000481153"/>
    </source>
</evidence>
<comment type="caution">
    <text evidence="2">The sequence shown here is derived from an EMBL/GenBank/DDBJ whole genome shotgun (WGS) entry which is preliminary data.</text>
</comment>
<evidence type="ECO:0000256" key="1">
    <source>
        <dbReference type="SAM" id="MobiDB-lite"/>
    </source>
</evidence>
<name>A0A6G0XNC8_9STRA</name>
<proteinExistence type="predicted"/>
<feature type="compositionally biased region" description="Low complexity" evidence="1">
    <location>
        <begin position="241"/>
        <end position="262"/>
    </location>
</feature>
<dbReference type="AlphaFoldDB" id="A0A6G0XNC8"/>
<evidence type="ECO:0000313" key="2">
    <source>
        <dbReference type="EMBL" id="KAF0741896.1"/>
    </source>
</evidence>
<organism evidence="2 3">
    <name type="scientific">Aphanomyces euteiches</name>
    <dbReference type="NCBI Taxonomy" id="100861"/>
    <lineage>
        <taxon>Eukaryota</taxon>
        <taxon>Sar</taxon>
        <taxon>Stramenopiles</taxon>
        <taxon>Oomycota</taxon>
        <taxon>Saprolegniomycetes</taxon>
        <taxon>Saprolegniales</taxon>
        <taxon>Verrucalvaceae</taxon>
        <taxon>Aphanomyces</taxon>
    </lineage>
</organism>